<name>A0ABU5PJ09_9BACL</name>
<dbReference type="InterPro" id="IPR009057">
    <property type="entry name" value="Homeodomain-like_sf"/>
</dbReference>
<dbReference type="PANTHER" id="PTHR43280">
    <property type="entry name" value="ARAC-FAMILY TRANSCRIPTIONAL REGULATOR"/>
    <property type="match status" value="1"/>
</dbReference>
<comment type="caution">
    <text evidence="5">The sequence shown here is derived from an EMBL/GenBank/DDBJ whole genome shotgun (WGS) entry which is preliminary data.</text>
</comment>
<dbReference type="InterPro" id="IPR014710">
    <property type="entry name" value="RmlC-like_jellyroll"/>
</dbReference>
<dbReference type="EMBL" id="JAYERP010000001">
    <property type="protein sequence ID" value="MEA3569881.1"/>
    <property type="molecule type" value="Genomic_DNA"/>
</dbReference>
<feature type="domain" description="HTH araC/xylS-type" evidence="4">
    <location>
        <begin position="215"/>
        <end position="313"/>
    </location>
</feature>
<keyword evidence="2" id="KW-0238">DNA-binding</keyword>
<protein>
    <submittedName>
        <fullName evidence="5">AraC family transcriptional regulator</fullName>
    </submittedName>
</protein>
<dbReference type="Gene3D" id="1.10.10.60">
    <property type="entry name" value="Homeodomain-like"/>
    <property type="match status" value="2"/>
</dbReference>
<dbReference type="Pfam" id="PF07883">
    <property type="entry name" value="Cupin_2"/>
    <property type="match status" value="1"/>
</dbReference>
<evidence type="ECO:0000256" key="2">
    <source>
        <dbReference type="ARBA" id="ARBA00023125"/>
    </source>
</evidence>
<dbReference type="PROSITE" id="PS00041">
    <property type="entry name" value="HTH_ARAC_FAMILY_1"/>
    <property type="match status" value="1"/>
</dbReference>
<dbReference type="InterPro" id="IPR020449">
    <property type="entry name" value="Tscrpt_reg_AraC-type_HTH"/>
</dbReference>
<keyword evidence="1" id="KW-0805">Transcription regulation</keyword>
<organism evidence="5 6">
    <name type="scientific">Paenibacillus phoenicis</name>
    <dbReference type="NCBI Taxonomy" id="554117"/>
    <lineage>
        <taxon>Bacteria</taxon>
        <taxon>Bacillati</taxon>
        <taxon>Bacillota</taxon>
        <taxon>Bacilli</taxon>
        <taxon>Bacillales</taxon>
        <taxon>Paenibacillaceae</taxon>
        <taxon>Paenibacillus</taxon>
    </lineage>
</organism>
<proteinExistence type="predicted"/>
<evidence type="ECO:0000256" key="1">
    <source>
        <dbReference type="ARBA" id="ARBA00023015"/>
    </source>
</evidence>
<dbReference type="InterPro" id="IPR018062">
    <property type="entry name" value="HTH_AraC-typ_CS"/>
</dbReference>
<evidence type="ECO:0000313" key="5">
    <source>
        <dbReference type="EMBL" id="MEA3569881.1"/>
    </source>
</evidence>
<dbReference type="Pfam" id="PF12833">
    <property type="entry name" value="HTH_18"/>
    <property type="match status" value="1"/>
</dbReference>
<dbReference type="SMART" id="SM00342">
    <property type="entry name" value="HTH_ARAC"/>
    <property type="match status" value="1"/>
</dbReference>
<dbReference type="SUPFAM" id="SSF46689">
    <property type="entry name" value="Homeodomain-like"/>
    <property type="match status" value="1"/>
</dbReference>
<dbReference type="InterPro" id="IPR013096">
    <property type="entry name" value="Cupin_2"/>
</dbReference>
<keyword evidence="3" id="KW-0804">Transcription</keyword>
<dbReference type="InterPro" id="IPR011051">
    <property type="entry name" value="RmlC_Cupin_sf"/>
</dbReference>
<dbReference type="Proteomes" id="UP001292216">
    <property type="component" value="Unassembled WGS sequence"/>
</dbReference>
<dbReference type="Gene3D" id="2.60.120.10">
    <property type="entry name" value="Jelly Rolls"/>
    <property type="match status" value="1"/>
</dbReference>
<evidence type="ECO:0000259" key="4">
    <source>
        <dbReference type="PROSITE" id="PS01124"/>
    </source>
</evidence>
<dbReference type="PANTHER" id="PTHR43280:SF30">
    <property type="entry name" value="MMSAB OPERON REGULATORY PROTEIN"/>
    <property type="match status" value="1"/>
</dbReference>
<dbReference type="PROSITE" id="PS01124">
    <property type="entry name" value="HTH_ARAC_FAMILY_2"/>
    <property type="match status" value="1"/>
</dbReference>
<keyword evidence="6" id="KW-1185">Reference proteome</keyword>
<gene>
    <name evidence="5" type="ORF">U9M73_07695</name>
</gene>
<dbReference type="PRINTS" id="PR00032">
    <property type="entry name" value="HTHARAC"/>
</dbReference>
<sequence>MDLKKWRNELVPALNKICGEIAVGDAVVDWVDIVIEQTGGSGKCPPHAHTWYEFNYVLSGRMQTRFIDQDVMVYADEFFLIPPGMTHAHDYSREDPHEGICLRWRFRPIPGAAEEETATEAADDLAENSAAKPANDSFLLRLNRLKDWPPGAYRDDYGIRSLLIQLFTEAEHGRSPFYLRLLLVQLLEVLSGVTAAHETGASASEPAQARDALLRKVEVYLEDFRGERLNVEALAASLHMSYGHLSRVYKQKTGRTLIEEMNRIRLAKACELLQQPSLLIKEVAEQAGFPDIYYFSKAFKKKYGVSPLTYRKQHFNRSG</sequence>
<dbReference type="InterPro" id="IPR018060">
    <property type="entry name" value="HTH_AraC"/>
</dbReference>
<dbReference type="SUPFAM" id="SSF51182">
    <property type="entry name" value="RmlC-like cupins"/>
    <property type="match status" value="1"/>
</dbReference>
<dbReference type="CDD" id="cd02208">
    <property type="entry name" value="cupin_RmlC-like"/>
    <property type="match status" value="1"/>
</dbReference>
<evidence type="ECO:0000256" key="3">
    <source>
        <dbReference type="ARBA" id="ARBA00023163"/>
    </source>
</evidence>
<evidence type="ECO:0000313" key="6">
    <source>
        <dbReference type="Proteomes" id="UP001292216"/>
    </source>
</evidence>
<accession>A0ABU5PJ09</accession>
<dbReference type="RefSeq" id="WP_260071683.1">
    <property type="nucleotide sequence ID" value="NZ_CBCSKM010000003.1"/>
</dbReference>
<reference evidence="5 6" key="1">
    <citation type="submission" date="2023-12" db="EMBL/GenBank/DDBJ databases">
        <title>Whole genome sequencing of Paenibacillus phoenicis isolated from the Phoenix Mars Lander spacecraft assembly facility.</title>
        <authorList>
            <person name="Garcia A."/>
            <person name="Venkateswaran K."/>
        </authorList>
    </citation>
    <scope>NUCLEOTIDE SEQUENCE [LARGE SCALE GENOMIC DNA]</scope>
    <source>
        <strain evidence="5 6">3PO2SA</strain>
    </source>
</reference>